<evidence type="ECO:0000256" key="1">
    <source>
        <dbReference type="SAM" id="MobiDB-lite"/>
    </source>
</evidence>
<feature type="compositionally biased region" description="Basic and acidic residues" evidence="1">
    <location>
        <begin position="20"/>
        <end position="44"/>
    </location>
</feature>
<accession>A0AAW1FKV4</accession>
<sequence length="89" mass="10146">MRKMAHSVSARQWLRAEPRWGENRGVVEPRGGEDSSSDEVKKGDGFSLSDIAFQGKPLMDGGRLKNSQIRRYQADRRDETSGWRLVLEL</sequence>
<comment type="caution">
    <text evidence="2">The sequence shown here is derived from an EMBL/GenBank/DDBJ whole genome shotgun (WGS) entry which is preliminary data.</text>
</comment>
<proteinExistence type="predicted"/>
<dbReference type="Proteomes" id="UP001488805">
    <property type="component" value="Unassembled WGS sequence"/>
</dbReference>
<dbReference type="AlphaFoldDB" id="A0AAW1FKV4"/>
<protein>
    <submittedName>
        <fullName evidence="2">Uncharacterized protein</fullName>
    </submittedName>
</protein>
<reference evidence="2 3" key="1">
    <citation type="journal article" date="2024" name="Genome Biol. Evol.">
        <title>Chromosome-level genome assembly of the viviparous eelpout Zoarces viviparus.</title>
        <authorList>
            <person name="Fuhrmann N."/>
            <person name="Brasseur M.V."/>
            <person name="Bakowski C.E."/>
            <person name="Podsiadlowski L."/>
            <person name="Prost S."/>
            <person name="Krehenwinkel H."/>
            <person name="Mayer C."/>
        </authorList>
    </citation>
    <scope>NUCLEOTIDE SEQUENCE [LARGE SCALE GENOMIC DNA]</scope>
    <source>
        <strain evidence="2">NO-MEL_2022_Ind0_liver</strain>
    </source>
</reference>
<organism evidence="2 3">
    <name type="scientific">Zoarces viviparus</name>
    <name type="common">Viviparous eelpout</name>
    <name type="synonym">Blennius viviparus</name>
    <dbReference type="NCBI Taxonomy" id="48416"/>
    <lineage>
        <taxon>Eukaryota</taxon>
        <taxon>Metazoa</taxon>
        <taxon>Chordata</taxon>
        <taxon>Craniata</taxon>
        <taxon>Vertebrata</taxon>
        <taxon>Euteleostomi</taxon>
        <taxon>Actinopterygii</taxon>
        <taxon>Neopterygii</taxon>
        <taxon>Teleostei</taxon>
        <taxon>Neoteleostei</taxon>
        <taxon>Acanthomorphata</taxon>
        <taxon>Eupercaria</taxon>
        <taxon>Perciformes</taxon>
        <taxon>Cottioidei</taxon>
        <taxon>Zoarcales</taxon>
        <taxon>Zoarcidae</taxon>
        <taxon>Zoarcinae</taxon>
        <taxon>Zoarces</taxon>
    </lineage>
</organism>
<keyword evidence="3" id="KW-1185">Reference proteome</keyword>
<dbReference type="EMBL" id="JBCEZU010000056">
    <property type="protein sequence ID" value="KAK9535445.1"/>
    <property type="molecule type" value="Genomic_DNA"/>
</dbReference>
<gene>
    <name evidence="2" type="ORF">VZT92_007826</name>
</gene>
<evidence type="ECO:0000313" key="2">
    <source>
        <dbReference type="EMBL" id="KAK9535445.1"/>
    </source>
</evidence>
<feature type="region of interest" description="Disordered" evidence="1">
    <location>
        <begin position="20"/>
        <end position="48"/>
    </location>
</feature>
<evidence type="ECO:0000313" key="3">
    <source>
        <dbReference type="Proteomes" id="UP001488805"/>
    </source>
</evidence>
<name>A0AAW1FKV4_ZOAVI</name>